<keyword evidence="9" id="KW-0808">Transferase</keyword>
<keyword evidence="6 7" id="KW-0472">Membrane</keyword>
<feature type="transmembrane region" description="Helical" evidence="7">
    <location>
        <begin position="226"/>
        <end position="245"/>
    </location>
</feature>
<proteinExistence type="inferred from homology"/>
<evidence type="ECO:0000256" key="1">
    <source>
        <dbReference type="ARBA" id="ARBA00004651"/>
    </source>
</evidence>
<evidence type="ECO:0000256" key="2">
    <source>
        <dbReference type="ARBA" id="ARBA00007400"/>
    </source>
</evidence>
<feature type="transmembrane region" description="Helical" evidence="7">
    <location>
        <begin position="39"/>
        <end position="65"/>
    </location>
</feature>
<keyword evidence="10" id="KW-1185">Reference proteome</keyword>
<gene>
    <name evidence="9" type="ORF">E5Z56_01765</name>
</gene>
<organism evidence="9 10">
    <name type="scientific">Ruminococcus bovis</name>
    <dbReference type="NCBI Taxonomy" id="2564099"/>
    <lineage>
        <taxon>Bacteria</taxon>
        <taxon>Bacillati</taxon>
        <taxon>Bacillota</taxon>
        <taxon>Clostridia</taxon>
        <taxon>Eubacteriales</taxon>
        <taxon>Oscillospiraceae</taxon>
        <taxon>Ruminococcus</taxon>
    </lineage>
</organism>
<keyword evidence="3" id="KW-1003">Cell membrane</keyword>
<dbReference type="InterPro" id="IPR002656">
    <property type="entry name" value="Acyl_transf_3_dom"/>
</dbReference>
<feature type="transmembrane region" description="Helical" evidence="7">
    <location>
        <begin position="290"/>
        <end position="309"/>
    </location>
</feature>
<dbReference type="PANTHER" id="PTHR40074:SF2">
    <property type="entry name" value="O-ACETYLTRANSFERASE WECH"/>
    <property type="match status" value="1"/>
</dbReference>
<feature type="transmembrane region" description="Helical" evidence="7">
    <location>
        <begin position="86"/>
        <end position="104"/>
    </location>
</feature>
<dbReference type="OrthoDB" id="5808342at2"/>
<evidence type="ECO:0000256" key="4">
    <source>
        <dbReference type="ARBA" id="ARBA00022692"/>
    </source>
</evidence>
<dbReference type="KEGG" id="ruj:E5Z56_01765"/>
<name>A0A4P8XU89_9FIRM</name>
<keyword evidence="5 7" id="KW-1133">Transmembrane helix</keyword>
<feature type="transmembrane region" description="Helical" evidence="7">
    <location>
        <begin position="156"/>
        <end position="178"/>
    </location>
</feature>
<evidence type="ECO:0000256" key="6">
    <source>
        <dbReference type="ARBA" id="ARBA00023136"/>
    </source>
</evidence>
<evidence type="ECO:0000313" key="10">
    <source>
        <dbReference type="Proteomes" id="UP000301475"/>
    </source>
</evidence>
<dbReference type="RefSeq" id="WP_138156264.1">
    <property type="nucleotide sequence ID" value="NZ_CP039381.1"/>
</dbReference>
<evidence type="ECO:0000256" key="3">
    <source>
        <dbReference type="ARBA" id="ARBA00022475"/>
    </source>
</evidence>
<evidence type="ECO:0000256" key="7">
    <source>
        <dbReference type="SAM" id="Phobius"/>
    </source>
</evidence>
<feature type="transmembrane region" description="Helical" evidence="7">
    <location>
        <begin position="315"/>
        <end position="337"/>
    </location>
</feature>
<feature type="domain" description="Acyltransferase 3" evidence="8">
    <location>
        <begin position="14"/>
        <end position="334"/>
    </location>
</feature>
<dbReference type="EMBL" id="CP039381">
    <property type="protein sequence ID" value="QCT06172.1"/>
    <property type="molecule type" value="Genomic_DNA"/>
</dbReference>
<sequence length="352" mass="40783">MGNNNLVVKNRIYNGVDLCKLISAVLVVLIHINETGTNLLLNTITSCISTIAVPFFFIVSGFFFANGLEKTNDKQKYFLSYEKKLIMLYLFWQIINLPLNILIYVEKYPDAGVIKYVFLLCRTIFLCGNGVTWYILAMAEAAVVLYLINKFRLNKILIALIIVGFLLLVGYDCFYELLEGTVYNYINKGFYVIFSWSNNFIMKAIPYMGIGYIIYNTQVENYNKKVFYKIGMAVSLIICAVVYYLKQVTNIYILEHSNIYLFFVPITTVFFFLVSINLKLKMSKQLSLKCRELSSTIYFLHTYIIYYFLDLTLGVNGNFAIKLLITLAICFVVYIIVSKINNRFLKFIFNIK</sequence>
<dbReference type="GO" id="GO:0016413">
    <property type="term" value="F:O-acetyltransferase activity"/>
    <property type="evidence" value="ECO:0007669"/>
    <property type="project" value="TreeGrafter"/>
</dbReference>
<feature type="transmembrane region" description="Helical" evidence="7">
    <location>
        <begin position="116"/>
        <end position="149"/>
    </location>
</feature>
<keyword evidence="4 7" id="KW-0812">Transmembrane</keyword>
<dbReference type="GO" id="GO:0009246">
    <property type="term" value="P:enterobacterial common antigen biosynthetic process"/>
    <property type="evidence" value="ECO:0007669"/>
    <property type="project" value="TreeGrafter"/>
</dbReference>
<feature type="transmembrane region" description="Helical" evidence="7">
    <location>
        <begin position="12"/>
        <end position="33"/>
    </location>
</feature>
<dbReference type="PANTHER" id="PTHR40074">
    <property type="entry name" value="O-ACETYLTRANSFERASE WECH"/>
    <property type="match status" value="1"/>
</dbReference>
<keyword evidence="9" id="KW-0012">Acyltransferase</keyword>
<feature type="transmembrane region" description="Helical" evidence="7">
    <location>
        <begin position="190"/>
        <end position="214"/>
    </location>
</feature>
<accession>A0A4P8XU89</accession>
<evidence type="ECO:0000313" key="9">
    <source>
        <dbReference type="EMBL" id="QCT06172.1"/>
    </source>
</evidence>
<dbReference type="GO" id="GO:0005886">
    <property type="term" value="C:plasma membrane"/>
    <property type="evidence" value="ECO:0007669"/>
    <property type="project" value="UniProtKB-SubCell"/>
</dbReference>
<feature type="transmembrane region" description="Helical" evidence="7">
    <location>
        <begin position="257"/>
        <end position="278"/>
    </location>
</feature>
<dbReference type="Proteomes" id="UP000301475">
    <property type="component" value="Chromosome"/>
</dbReference>
<evidence type="ECO:0000256" key="5">
    <source>
        <dbReference type="ARBA" id="ARBA00022989"/>
    </source>
</evidence>
<comment type="subcellular location">
    <subcellularLocation>
        <location evidence="1">Cell membrane</location>
        <topology evidence="1">Multi-pass membrane protein</topology>
    </subcellularLocation>
</comment>
<comment type="similarity">
    <text evidence="2">Belongs to the acyltransferase 3 family.</text>
</comment>
<evidence type="ECO:0000259" key="8">
    <source>
        <dbReference type="Pfam" id="PF01757"/>
    </source>
</evidence>
<reference evidence="9 10" key="1">
    <citation type="submission" date="2019-04" db="EMBL/GenBank/DDBJ databases">
        <authorList>
            <person name="Embree M."/>
            <person name="Gaffney J.R."/>
        </authorList>
    </citation>
    <scope>NUCLEOTIDE SEQUENCE [LARGE SCALE GENOMIC DNA]</scope>
    <source>
        <strain evidence="9 10">JE7A12</strain>
    </source>
</reference>
<protein>
    <submittedName>
        <fullName evidence="9">Acyltransferase</fullName>
    </submittedName>
</protein>
<dbReference type="Pfam" id="PF01757">
    <property type="entry name" value="Acyl_transf_3"/>
    <property type="match status" value="1"/>
</dbReference>
<dbReference type="AlphaFoldDB" id="A0A4P8XU89"/>